<dbReference type="AlphaFoldDB" id="A0A6N1ANT8"/>
<keyword evidence="2" id="KW-0614">Plasmid</keyword>
<evidence type="ECO:0000313" key="3">
    <source>
        <dbReference type="Proteomes" id="UP000509702"/>
    </source>
</evidence>
<evidence type="ECO:0000313" key="2">
    <source>
        <dbReference type="EMBL" id="QKS49802.1"/>
    </source>
</evidence>
<geneLocation type="plasmid" evidence="2 3">
    <name>unnamed3</name>
</geneLocation>
<organism evidence="2 3">
    <name type="scientific">Azospirillum oryzae</name>
    <dbReference type="NCBI Taxonomy" id="286727"/>
    <lineage>
        <taxon>Bacteria</taxon>
        <taxon>Pseudomonadati</taxon>
        <taxon>Pseudomonadota</taxon>
        <taxon>Alphaproteobacteria</taxon>
        <taxon>Rhodospirillales</taxon>
        <taxon>Azospirillaceae</taxon>
        <taxon>Azospirillum</taxon>
    </lineage>
</organism>
<dbReference type="RefSeq" id="WP_149201741.1">
    <property type="nucleotide sequence ID" value="NZ_BSOV01000012.1"/>
</dbReference>
<proteinExistence type="predicted"/>
<dbReference type="EMBL" id="CP054617">
    <property type="protein sequence ID" value="QKS49802.1"/>
    <property type="molecule type" value="Genomic_DNA"/>
</dbReference>
<accession>A0A6N1ANT8</accession>
<keyword evidence="3" id="KW-1185">Reference proteome</keyword>
<dbReference type="KEGG" id="aoz:HUE56_04515"/>
<gene>
    <name evidence="2" type="ORF">HUE56_04515</name>
</gene>
<evidence type="ECO:0000256" key="1">
    <source>
        <dbReference type="SAM" id="MobiDB-lite"/>
    </source>
</evidence>
<name>A0A6N1ANT8_9PROT</name>
<sequence>MLAFYANDLLAASAITCEIRSGVRQRDSRISGGFSGNQQRVDEPTGDPLQVQPVGRTGLIDLPVVEGLGIIQRLSKPDRILNCSRSLLSPSFKGGKQ</sequence>
<protein>
    <submittedName>
        <fullName evidence="2">Uncharacterized protein</fullName>
    </submittedName>
</protein>
<feature type="region of interest" description="Disordered" evidence="1">
    <location>
        <begin position="27"/>
        <end position="52"/>
    </location>
</feature>
<reference evidence="2 3" key="1">
    <citation type="submission" date="2020-06" db="EMBL/GenBank/DDBJ databases">
        <title>Complete genome of Azosprillum oryzae KACC14407.</title>
        <authorList>
            <person name="Kim M."/>
            <person name="Park Y.-J."/>
            <person name="Shin J.-H."/>
        </authorList>
    </citation>
    <scope>NUCLEOTIDE SEQUENCE [LARGE SCALE GENOMIC DNA]</scope>
    <source>
        <strain evidence="2 3">KACC 14407</strain>
        <plasmid evidence="2 3">unnamed3</plasmid>
    </source>
</reference>
<dbReference type="Proteomes" id="UP000509702">
    <property type="component" value="Plasmid unnamed3"/>
</dbReference>